<keyword evidence="3" id="KW-1185">Reference proteome</keyword>
<dbReference type="Proteomes" id="UP001222800">
    <property type="component" value="Chromosome"/>
</dbReference>
<keyword evidence="1" id="KW-0812">Transmembrane</keyword>
<keyword evidence="1" id="KW-1133">Transmembrane helix</keyword>
<dbReference type="EMBL" id="CP120733">
    <property type="protein sequence ID" value="WFD11472.1"/>
    <property type="molecule type" value="Genomic_DNA"/>
</dbReference>
<feature type="transmembrane region" description="Helical" evidence="1">
    <location>
        <begin position="85"/>
        <end position="105"/>
    </location>
</feature>
<protein>
    <recommendedName>
        <fullName evidence="4">DUF5673 domain-containing protein</fullName>
    </recommendedName>
</protein>
<evidence type="ECO:0000313" key="3">
    <source>
        <dbReference type="Proteomes" id="UP001222800"/>
    </source>
</evidence>
<evidence type="ECO:0000256" key="1">
    <source>
        <dbReference type="SAM" id="Phobius"/>
    </source>
</evidence>
<evidence type="ECO:0000313" key="2">
    <source>
        <dbReference type="EMBL" id="WFD11472.1"/>
    </source>
</evidence>
<evidence type="ECO:0008006" key="4">
    <source>
        <dbReference type="Google" id="ProtNLM"/>
    </source>
</evidence>
<dbReference type="RefSeq" id="WP_277733546.1">
    <property type="nucleotide sequence ID" value="NZ_CP120733.1"/>
</dbReference>
<feature type="transmembrane region" description="Helical" evidence="1">
    <location>
        <begin position="111"/>
        <end position="130"/>
    </location>
</feature>
<feature type="transmembrane region" description="Helical" evidence="1">
    <location>
        <begin position="40"/>
        <end position="60"/>
    </location>
</feature>
<organism evidence="2 3">
    <name type="scientific">Tepidibacter hydrothermalis</name>
    <dbReference type="NCBI Taxonomy" id="3036126"/>
    <lineage>
        <taxon>Bacteria</taxon>
        <taxon>Bacillati</taxon>
        <taxon>Bacillota</taxon>
        <taxon>Clostridia</taxon>
        <taxon>Peptostreptococcales</taxon>
        <taxon>Peptostreptococcaceae</taxon>
        <taxon>Tepidibacter</taxon>
    </lineage>
</organism>
<accession>A0ABY8EIJ3</accession>
<sequence length="206" mass="23842">MKRIIKIRESIFKYLIILLGIALVFMNIKRYENIGAVNGSNLTICIYIYMNVLVIILSFIEGKIVEYRVKDLDLNYIKPYGKSSIVKYCILFMGLIAIAWCINIGTIIRTGFFMTMFINIVIVMIVQYISMKINMYIKYKVMYRENILVIGNKLYDIEGIKSITDNFGSNFYMEVGSKEYEIFCGQLSTKKELMNILGNKIISNGL</sequence>
<reference evidence="2 3" key="1">
    <citation type="submission" date="2023-03" db="EMBL/GenBank/DDBJ databases">
        <title>Complete genome sequence of Tepidibacter sp. SWIR-1, isolated from a deep-sea hydrothermal vent.</title>
        <authorList>
            <person name="Li X."/>
        </authorList>
    </citation>
    <scope>NUCLEOTIDE SEQUENCE [LARGE SCALE GENOMIC DNA]</scope>
    <source>
        <strain evidence="2 3">SWIR-1</strain>
    </source>
</reference>
<proteinExistence type="predicted"/>
<gene>
    <name evidence="2" type="ORF">P4S50_05190</name>
</gene>
<name>A0ABY8EIJ3_9FIRM</name>
<keyword evidence="1" id="KW-0472">Membrane</keyword>
<feature type="transmembrane region" description="Helical" evidence="1">
    <location>
        <begin position="12"/>
        <end position="28"/>
    </location>
</feature>